<keyword evidence="7" id="KW-0256">Endoplasmic reticulum</keyword>
<comment type="catalytic activity">
    <reaction evidence="14">
        <text>1-hexadecanoyl-sn-glycero-3-phosphocholine(in) + Na(+)(in) = 1-hexadecanoyl-sn-glycero-3-phosphocholine(out) + Na(+)(out)</text>
        <dbReference type="Rhea" id="RHEA:43864"/>
        <dbReference type="ChEBI" id="CHEBI:29101"/>
        <dbReference type="ChEBI" id="CHEBI:72998"/>
    </reaction>
</comment>
<feature type="transmembrane region" description="Helical" evidence="21">
    <location>
        <begin position="17"/>
        <end position="41"/>
    </location>
</feature>
<dbReference type="InterPro" id="IPR042235">
    <property type="entry name" value="ZP-C_dom"/>
</dbReference>
<feature type="transmembrane region" description="Helical" evidence="21">
    <location>
        <begin position="114"/>
        <end position="135"/>
    </location>
</feature>
<feature type="region of interest" description="Disordered" evidence="20">
    <location>
        <begin position="862"/>
        <end position="889"/>
    </location>
</feature>
<keyword evidence="4" id="KW-0813">Transport</keyword>
<reference evidence="23 24" key="1">
    <citation type="submission" date="2019-04" db="EMBL/GenBank/DDBJ databases">
        <title>Chromosome genome assembly for Takifugu flavidus.</title>
        <authorList>
            <person name="Xiao S."/>
        </authorList>
    </citation>
    <scope>NUCLEOTIDE SEQUENCE [LARGE SCALE GENOMIC DNA]</scope>
    <source>
        <strain evidence="23">HTHZ2018</strain>
        <tissue evidence="23">Muscle</tissue>
    </source>
</reference>
<evidence type="ECO:0000256" key="17">
    <source>
        <dbReference type="ARBA" id="ARBA00036686"/>
    </source>
</evidence>
<dbReference type="GO" id="GO:0005886">
    <property type="term" value="C:plasma membrane"/>
    <property type="evidence" value="ECO:0007669"/>
    <property type="project" value="UniProtKB-SubCell"/>
</dbReference>
<comment type="catalytic activity">
    <reaction evidence="15">
        <text>1-(9Z-octadecenoyl)-sn-glycero-3-phosphocholine(in) + Na(+)(in) = 1-(9Z-octadecenoyl)-sn-glycero-3-phosphocholine(out) + Na(+)(out)</text>
        <dbReference type="Rhea" id="RHEA:43856"/>
        <dbReference type="ChEBI" id="CHEBI:28610"/>
        <dbReference type="ChEBI" id="CHEBI:29101"/>
    </reaction>
</comment>
<protein>
    <submittedName>
        <fullName evidence="23">Sodium-dependent lysophosphatidylcholine symporter 1-B</fullName>
    </submittedName>
</protein>
<feature type="region of interest" description="Disordered" evidence="20">
    <location>
        <begin position="769"/>
        <end position="794"/>
    </location>
</feature>
<feature type="transmembrane region" description="Helical" evidence="21">
    <location>
        <begin position="326"/>
        <end position="344"/>
    </location>
</feature>
<feature type="transmembrane region" description="Helical" evidence="21">
    <location>
        <begin position="296"/>
        <end position="314"/>
    </location>
</feature>
<feature type="compositionally biased region" description="Polar residues" evidence="20">
    <location>
        <begin position="777"/>
        <end position="786"/>
    </location>
</feature>
<dbReference type="FunFam" id="1.20.1250.20:FF:000183">
    <property type="entry name" value="sodium-dependent lysophosphatidylcholine symporter 1 isoform X2"/>
    <property type="match status" value="1"/>
</dbReference>
<dbReference type="Gene3D" id="2.60.40.4100">
    <property type="entry name" value="Zona pellucida, ZP-C domain"/>
    <property type="match status" value="1"/>
</dbReference>
<evidence type="ECO:0000256" key="2">
    <source>
        <dbReference type="ARBA" id="ARBA00004651"/>
    </source>
</evidence>
<dbReference type="InterPro" id="IPR055356">
    <property type="entry name" value="ZP-N"/>
</dbReference>
<feature type="domain" description="ZP-N" evidence="22">
    <location>
        <begin position="522"/>
        <end position="615"/>
    </location>
</feature>
<sequence>MQTLTVRGKRLTFWNKLCYAVGGAPYQITGSALGFFLQIFLLDVAQLDPFYASIILFVGRAWDAITDPTVGFLVSRSRSTRIGRMMPWILCSAPFAVTTYFLIWFVPPIEQGKVVWYLVFYCLFQSMQTCFHVPYSALTMFISTDQTERDSATAYRMTIEVLGTVLGTAIQGQIVGGTSDCPADLDAAEGRNVSRFTVSTVSLDESKQAYMISTGIICIIYLLCTLVLFLGVKERKESERYRGQLLTFRRGLYMVMSHEPYIKLVIGFLFTSLAFMLLEGNFALFLTYTLGHRKDYQNILLVIMLSGTLTIPLWQWFLTRFGKKKAVYFGITWAVPFMILIVSIKSKLIISYLVSLAAGVSVAAAFLLPWSMLPDVVDDFKVKNPGVHGHEALFYSFFVFFVKFASGVSLGISTLSLKFAGYETGACLQPEAVSLTLKTLVSLVPVVLIFIGLLILKTYPIDEKRRQDNQKLLQEMLIPHKSPVFRRRTKGPRFSPGAGSPRESRTEIQSDFAYVPDVSVTCSTSGFVLRVKPSFYGLGADADELSLGGTCRSNGLLQPYGDLLFTYPLVACDVVRHQPSHDHLVYKYLLRYEPSPKRLQSQAHPIQLDIECRYPSCLLDSKTDSGASHFVSRTDRTLRFSLKAFQFTSDPETEVSVHCTLFVTSEDPGPAQKSCTYGENGWNALTGDDSICECCDSQCVTSKSRRAMMEGSVNSGSLLVSDQPMVEEEGFLPKSWVSTSKEGEATVIGLTDPLSHDAVQQRADLVFDDEEEEQQPGRDQSVTTQTGLEDLGLEDLEDKNESFSNEFEDDGSGNLLLGEYLGSYEGVGGKELSGEQEKEVAEQMVPAETVRWPEFQPKVSEEIEAPKNESGLKMRNDSEEDDVGEDGKKTWYFWK</sequence>
<dbReference type="Proteomes" id="UP000324091">
    <property type="component" value="Chromosome 16"/>
</dbReference>
<evidence type="ECO:0000256" key="13">
    <source>
        <dbReference type="ARBA" id="ARBA00023180"/>
    </source>
</evidence>
<evidence type="ECO:0000256" key="4">
    <source>
        <dbReference type="ARBA" id="ARBA00022448"/>
    </source>
</evidence>
<evidence type="ECO:0000256" key="6">
    <source>
        <dbReference type="ARBA" id="ARBA00022692"/>
    </source>
</evidence>
<organism evidence="23 24">
    <name type="scientific">Takifugu flavidus</name>
    <name type="common">sansaifugu</name>
    <dbReference type="NCBI Taxonomy" id="433684"/>
    <lineage>
        <taxon>Eukaryota</taxon>
        <taxon>Metazoa</taxon>
        <taxon>Chordata</taxon>
        <taxon>Craniata</taxon>
        <taxon>Vertebrata</taxon>
        <taxon>Euteleostomi</taxon>
        <taxon>Actinopterygii</taxon>
        <taxon>Neopterygii</taxon>
        <taxon>Teleostei</taxon>
        <taxon>Neoteleostei</taxon>
        <taxon>Acanthomorphata</taxon>
        <taxon>Eupercaria</taxon>
        <taxon>Tetraodontiformes</taxon>
        <taxon>Tetradontoidea</taxon>
        <taxon>Tetraodontidae</taxon>
        <taxon>Takifugu</taxon>
    </lineage>
</organism>
<feature type="transmembrane region" description="Helical" evidence="21">
    <location>
        <begin position="209"/>
        <end position="232"/>
    </location>
</feature>
<evidence type="ECO:0000313" key="23">
    <source>
        <dbReference type="EMBL" id="TWW72262.1"/>
    </source>
</evidence>
<feature type="transmembrane region" description="Helical" evidence="21">
    <location>
        <begin position="264"/>
        <end position="290"/>
    </location>
</feature>
<keyword evidence="13" id="KW-0325">Glycoprotein</keyword>
<evidence type="ECO:0000256" key="20">
    <source>
        <dbReference type="SAM" id="MobiDB-lite"/>
    </source>
</evidence>
<dbReference type="Pfam" id="PF23344">
    <property type="entry name" value="ZP-N"/>
    <property type="match status" value="1"/>
</dbReference>
<keyword evidence="5" id="KW-1003">Cell membrane</keyword>
<dbReference type="GO" id="GO:0005789">
    <property type="term" value="C:endoplasmic reticulum membrane"/>
    <property type="evidence" value="ECO:0007669"/>
    <property type="project" value="UniProtKB-SubCell"/>
</dbReference>
<proteinExistence type="inferred from homology"/>
<keyword evidence="12" id="KW-1015">Disulfide bond</keyword>
<dbReference type="GO" id="GO:0051978">
    <property type="term" value="F:lysophospholipid:sodium symporter activity"/>
    <property type="evidence" value="ECO:0007669"/>
    <property type="project" value="TreeGrafter"/>
</dbReference>
<evidence type="ECO:0000313" key="24">
    <source>
        <dbReference type="Proteomes" id="UP000324091"/>
    </source>
</evidence>
<feature type="transmembrane region" description="Helical" evidence="21">
    <location>
        <begin position="350"/>
        <end position="371"/>
    </location>
</feature>
<feature type="transmembrane region" description="Helical" evidence="21">
    <location>
        <begin position="435"/>
        <end position="456"/>
    </location>
</feature>
<dbReference type="FunFam" id="1.20.1250.20:FF:000185">
    <property type="entry name" value="sodium-dependent lysophosphatidylcholine symporter 1 isoform X1"/>
    <property type="match status" value="1"/>
</dbReference>
<keyword evidence="10" id="KW-0445">Lipid transport</keyword>
<dbReference type="GO" id="GO:0140329">
    <property type="term" value="P:lysophospholipid translocation"/>
    <property type="evidence" value="ECO:0007669"/>
    <property type="project" value="TreeGrafter"/>
</dbReference>
<evidence type="ECO:0000256" key="14">
    <source>
        <dbReference type="ARBA" id="ARBA00035893"/>
    </source>
</evidence>
<evidence type="ECO:0000256" key="21">
    <source>
        <dbReference type="SAM" id="Phobius"/>
    </source>
</evidence>
<dbReference type="Pfam" id="PF13347">
    <property type="entry name" value="MFS_2"/>
    <property type="match status" value="1"/>
</dbReference>
<comment type="function">
    <text evidence="19">Sodium-dependent lysophosphatidylcholine (LPC) symporter, which plays an essential role for blood-brain barrier formation and function. Specifically expressed in endothelium of the blood-brain barrier of micro-vessels and transports LPC into the brain. Transport of LPC is essential because it constitutes the major mechanism by which docosahexaenoic acid (DHA), an omega-3 fatty acid that is essential for normal brain growth and cognitive function, enters the brain. Transports LPC carrying long-chain fatty acids such LPC oleate and LPC palmitate with a minimum acyl chain length of 14 carbons. Does not transport docosahexaenoic acid in unesterified fatty acid.</text>
</comment>
<keyword evidence="24" id="KW-1185">Reference proteome</keyword>
<keyword evidence="8" id="KW-0769">Symport</keyword>
<comment type="similarity">
    <text evidence="3">Belongs to the major facilitator superfamily.</text>
</comment>
<comment type="catalytic activity">
    <reaction evidence="17">
        <text>a 1-acyl-sn-glycero-3-phosphocholine(in) + Na(+)(in) = a 1-acyl-sn-glycero-3-phosphocholine(out) + Na(+)(out)</text>
        <dbReference type="Rhea" id="RHEA:44376"/>
        <dbReference type="ChEBI" id="CHEBI:29101"/>
        <dbReference type="ChEBI" id="CHEBI:58168"/>
    </reaction>
</comment>
<evidence type="ECO:0000256" key="7">
    <source>
        <dbReference type="ARBA" id="ARBA00022824"/>
    </source>
</evidence>
<evidence type="ECO:0000256" key="18">
    <source>
        <dbReference type="ARBA" id="ARBA00036741"/>
    </source>
</evidence>
<evidence type="ECO:0000256" key="3">
    <source>
        <dbReference type="ARBA" id="ARBA00008335"/>
    </source>
</evidence>
<dbReference type="InterPro" id="IPR036259">
    <property type="entry name" value="MFS_trans_sf"/>
</dbReference>
<keyword evidence="9 21" id="KW-1133">Transmembrane helix</keyword>
<dbReference type="GO" id="GO:1990379">
    <property type="term" value="P:lipid transport across blood-brain barrier"/>
    <property type="evidence" value="ECO:0007669"/>
    <property type="project" value="TreeGrafter"/>
</dbReference>
<evidence type="ECO:0000256" key="8">
    <source>
        <dbReference type="ARBA" id="ARBA00022847"/>
    </source>
</evidence>
<dbReference type="SUPFAM" id="SSF103473">
    <property type="entry name" value="MFS general substrate transporter"/>
    <property type="match status" value="1"/>
</dbReference>
<feature type="transmembrane region" description="Helical" evidence="21">
    <location>
        <begin position="392"/>
        <end position="415"/>
    </location>
</feature>
<dbReference type="InterPro" id="IPR039672">
    <property type="entry name" value="MFS_2"/>
</dbReference>
<evidence type="ECO:0000256" key="10">
    <source>
        <dbReference type="ARBA" id="ARBA00023055"/>
    </source>
</evidence>
<evidence type="ECO:0000259" key="22">
    <source>
        <dbReference type="Pfam" id="PF23344"/>
    </source>
</evidence>
<comment type="catalytic activity">
    <reaction evidence="18">
        <text>a 1-acyl-sn-glycero-3-phosphoethanolamine(in) + Na(+)(in) = a 1-acyl-sn-glycero-3-phosphoethanolamine(out) + Na(+)(out)</text>
        <dbReference type="Rhea" id="RHEA:43868"/>
        <dbReference type="ChEBI" id="CHEBI:29101"/>
        <dbReference type="ChEBI" id="CHEBI:64381"/>
    </reaction>
</comment>
<dbReference type="GO" id="GO:0015245">
    <property type="term" value="F:fatty acid transmembrane transporter activity"/>
    <property type="evidence" value="ECO:0007669"/>
    <property type="project" value="TreeGrafter"/>
</dbReference>
<evidence type="ECO:0000256" key="12">
    <source>
        <dbReference type="ARBA" id="ARBA00023157"/>
    </source>
</evidence>
<comment type="catalytic activity">
    <reaction evidence="16">
        <text>1-(4Z,7Z,10Z,13Z,16Z,19Z-docosahexaenoyl)-sn-glycero-3-phosphocholine(in) + Na(+)(in) = 1-(4Z,7Z,10Z,13Z,16Z,19Z-docosahexaenoyl)-sn-glycero-3-phosphocholine(out) + Na(+)(out)</text>
        <dbReference type="Rhea" id="RHEA:43860"/>
        <dbReference type="ChEBI" id="CHEBI:29101"/>
        <dbReference type="ChEBI" id="CHEBI:73873"/>
    </reaction>
</comment>
<evidence type="ECO:0000256" key="9">
    <source>
        <dbReference type="ARBA" id="ARBA00022989"/>
    </source>
</evidence>
<gene>
    <name evidence="23" type="ORF">D4764_16G0007590</name>
</gene>
<keyword evidence="11 21" id="KW-0472">Membrane</keyword>
<dbReference type="FunFam" id="2.60.40.4100:FF:000002">
    <property type="entry name" value="Zona pellucida sperm-binding protein 3"/>
    <property type="match status" value="1"/>
</dbReference>
<accession>A0A5C6NXQ2</accession>
<keyword evidence="6 21" id="KW-0812">Transmembrane</keyword>
<evidence type="ECO:0000256" key="15">
    <source>
        <dbReference type="ARBA" id="ARBA00035930"/>
    </source>
</evidence>
<comment type="caution">
    <text evidence="23">The sequence shown here is derived from an EMBL/GenBank/DDBJ whole genome shotgun (WGS) entry which is preliminary data.</text>
</comment>
<dbReference type="PANTHER" id="PTHR11328">
    <property type="entry name" value="MAJOR FACILITATOR SUPERFAMILY DOMAIN-CONTAINING PROTEIN"/>
    <property type="match status" value="1"/>
</dbReference>
<evidence type="ECO:0000256" key="16">
    <source>
        <dbReference type="ARBA" id="ARBA00036185"/>
    </source>
</evidence>
<evidence type="ECO:0000256" key="11">
    <source>
        <dbReference type="ARBA" id="ARBA00023136"/>
    </source>
</evidence>
<dbReference type="PANTHER" id="PTHR11328:SF29">
    <property type="entry name" value="SODIUM-DEPENDENT LYSOPHOSPHATIDYLCHOLINE SYMPORTER 1"/>
    <property type="match status" value="1"/>
</dbReference>
<dbReference type="GO" id="GO:0008643">
    <property type="term" value="P:carbohydrate transport"/>
    <property type="evidence" value="ECO:0007669"/>
    <property type="project" value="InterPro"/>
</dbReference>
<evidence type="ECO:0000256" key="19">
    <source>
        <dbReference type="ARBA" id="ARBA00058849"/>
    </source>
</evidence>
<dbReference type="EMBL" id="RHFK02000008">
    <property type="protein sequence ID" value="TWW72262.1"/>
    <property type="molecule type" value="Genomic_DNA"/>
</dbReference>
<dbReference type="AlphaFoldDB" id="A0A5C6NXQ2"/>
<name>A0A5C6NXQ2_9TELE</name>
<dbReference type="Gene3D" id="1.20.1250.20">
    <property type="entry name" value="MFS general substrate transporter like domains"/>
    <property type="match status" value="2"/>
</dbReference>
<feature type="transmembrane region" description="Helical" evidence="21">
    <location>
        <begin position="85"/>
        <end position="107"/>
    </location>
</feature>
<evidence type="ECO:0000256" key="1">
    <source>
        <dbReference type="ARBA" id="ARBA00004477"/>
    </source>
</evidence>
<feature type="compositionally biased region" description="Basic and acidic residues" evidence="20">
    <location>
        <begin position="862"/>
        <end position="877"/>
    </location>
</feature>
<evidence type="ECO:0000256" key="5">
    <source>
        <dbReference type="ARBA" id="ARBA00022475"/>
    </source>
</evidence>
<comment type="subcellular location">
    <subcellularLocation>
        <location evidence="2">Cell membrane</location>
        <topology evidence="2">Multi-pass membrane protein</topology>
    </subcellularLocation>
    <subcellularLocation>
        <location evidence="1">Endoplasmic reticulum membrane</location>
        <topology evidence="1">Multi-pass membrane protein</topology>
    </subcellularLocation>
</comment>